<sequence length="136" mass="15961">MEKPVKPAAQKPDQTQPSKPHYWRRHPFLTSFVITVLFFNYARDPNSFYQYIRGIPRAIFDWRIDTGITVDNVISFFVNSVELIGLVIIAAIIFGGPIVLFVRWEHQSQLKEMLRPYHFPPEHEQTTKTKNHPPRS</sequence>
<feature type="transmembrane region" description="Helical" evidence="2">
    <location>
        <begin position="83"/>
        <end position="104"/>
    </location>
</feature>
<organism evidence="3 4">
    <name type="scientific">Schleiferilactobacillus harbinensis DSM 16991</name>
    <dbReference type="NCBI Taxonomy" id="1122147"/>
    <lineage>
        <taxon>Bacteria</taxon>
        <taxon>Bacillati</taxon>
        <taxon>Bacillota</taxon>
        <taxon>Bacilli</taxon>
        <taxon>Lactobacillales</taxon>
        <taxon>Lactobacillaceae</taxon>
        <taxon>Schleiferilactobacillus</taxon>
    </lineage>
</organism>
<feature type="transmembrane region" description="Helical" evidence="2">
    <location>
        <begin position="26"/>
        <end position="42"/>
    </location>
</feature>
<keyword evidence="2" id="KW-0472">Membrane</keyword>
<dbReference type="Proteomes" id="UP000050949">
    <property type="component" value="Unassembled WGS sequence"/>
</dbReference>
<evidence type="ECO:0000256" key="1">
    <source>
        <dbReference type="SAM" id="MobiDB-lite"/>
    </source>
</evidence>
<dbReference type="PATRIC" id="fig|1122147.4.peg.2447"/>
<dbReference type="AlphaFoldDB" id="A0A0R1XC86"/>
<accession>A0A0R1XC86</accession>
<protein>
    <submittedName>
        <fullName evidence="3">Uncharacterized protein</fullName>
    </submittedName>
</protein>
<comment type="caution">
    <text evidence="3">The sequence shown here is derived from an EMBL/GenBank/DDBJ whole genome shotgun (WGS) entry which is preliminary data.</text>
</comment>
<gene>
    <name evidence="3" type="ORF">FC91_GL002367</name>
</gene>
<keyword evidence="2" id="KW-0812">Transmembrane</keyword>
<keyword evidence="2" id="KW-1133">Transmembrane helix</keyword>
<evidence type="ECO:0000313" key="3">
    <source>
        <dbReference type="EMBL" id="KRM27704.1"/>
    </source>
</evidence>
<feature type="region of interest" description="Disordered" evidence="1">
    <location>
        <begin position="1"/>
        <end position="22"/>
    </location>
</feature>
<evidence type="ECO:0000313" key="4">
    <source>
        <dbReference type="Proteomes" id="UP000050949"/>
    </source>
</evidence>
<evidence type="ECO:0000256" key="2">
    <source>
        <dbReference type="SAM" id="Phobius"/>
    </source>
</evidence>
<reference evidence="3 4" key="1">
    <citation type="journal article" date="2015" name="Genome Announc.">
        <title>Expanding the biotechnology potential of lactobacilli through comparative genomics of 213 strains and associated genera.</title>
        <authorList>
            <person name="Sun Z."/>
            <person name="Harris H.M."/>
            <person name="McCann A."/>
            <person name="Guo C."/>
            <person name="Argimon S."/>
            <person name="Zhang W."/>
            <person name="Yang X."/>
            <person name="Jeffery I.B."/>
            <person name="Cooney J.C."/>
            <person name="Kagawa T.F."/>
            <person name="Liu W."/>
            <person name="Song Y."/>
            <person name="Salvetti E."/>
            <person name="Wrobel A."/>
            <person name="Rasinkangas P."/>
            <person name="Parkhill J."/>
            <person name="Rea M.C."/>
            <person name="O'Sullivan O."/>
            <person name="Ritari J."/>
            <person name="Douillard F.P."/>
            <person name="Paul Ross R."/>
            <person name="Yang R."/>
            <person name="Briner A.E."/>
            <person name="Felis G.E."/>
            <person name="de Vos W.M."/>
            <person name="Barrangou R."/>
            <person name="Klaenhammer T.R."/>
            <person name="Caufield P.W."/>
            <person name="Cui Y."/>
            <person name="Zhang H."/>
            <person name="O'Toole P.W."/>
        </authorList>
    </citation>
    <scope>NUCLEOTIDE SEQUENCE [LARGE SCALE GENOMIC DNA]</scope>
    <source>
        <strain evidence="3 4">DSM 16991</strain>
    </source>
</reference>
<dbReference type="EMBL" id="AZFW01000043">
    <property type="protein sequence ID" value="KRM27704.1"/>
    <property type="molecule type" value="Genomic_DNA"/>
</dbReference>
<proteinExistence type="predicted"/>
<name>A0A0R1XC86_9LACO</name>
<dbReference type="RefSeq" id="WP_027829409.1">
    <property type="nucleotide sequence ID" value="NZ_AUEH01000058.1"/>
</dbReference>